<keyword evidence="5" id="KW-0418">Kinase</keyword>
<dbReference type="SUPFAM" id="SSF47384">
    <property type="entry name" value="Homodimeric domain of signal transducing histidine kinase"/>
    <property type="match status" value="1"/>
</dbReference>
<evidence type="ECO:0000256" key="1">
    <source>
        <dbReference type="ARBA" id="ARBA00000085"/>
    </source>
</evidence>
<protein>
    <recommendedName>
        <fullName evidence="2">histidine kinase</fullName>
        <ecNumber evidence="2">2.7.13.3</ecNumber>
    </recommendedName>
</protein>
<dbReference type="FunFam" id="3.30.565.10:FF:000006">
    <property type="entry name" value="Sensor histidine kinase WalK"/>
    <property type="match status" value="1"/>
</dbReference>
<evidence type="ECO:0000256" key="2">
    <source>
        <dbReference type="ARBA" id="ARBA00012438"/>
    </source>
</evidence>
<feature type="transmembrane region" description="Helical" evidence="7">
    <location>
        <begin position="70"/>
        <end position="91"/>
    </location>
</feature>
<sequence length="595" mass="64781">MNCFSGALSDPVFLVTASITALAIFTMTWTLRNQTFNGKLFYALTLIGVSWVLLTVGLEAASNDYSCQLQWATAAWLGNALIPVAWCYFVFSYVDNAPWVHKPAARAVMVIVPIAAVAFAATNPWHHLVYAEGTVIPDGGGQINYVHGPGFYLIIAVLYSFVAATLVCLARAFTRAKRDAWLMLTMLTKITITPLVMNAAYVGLGFTIFGLDPTSFMFTLGVLVFSWLLVINKTMDMATVGQSVLFDTMSEPVVLIDRQKNVVLANTAAKSRGLQNDTCPVLKDLRTTIEYFHTSDEATHLRIGQRDYEPRIQKVENPINPSGEGLGWSVTLVDITDRIAINASLQDALQQADEANRAKDEFVSVISHEMRTPLTSLKGGLALALSGHLGELTDHLKSSLEIAHRNGARLSRLIDHILLSQKMDIGALSLEHEPIVLGRLLEESLEENRSFAAERGVQLIQSTIDHSAVVNGDAFAIRQIVDNLMSNAIKFSNDDGVVEGALQITGGKVRLSIKDSGHGIPEGMEDHVFGRFEQVANSGQGSTQGSGLGLHISKQLARQMSGDITYESQVGAGTTFHVEFDLAMQLAEEETRIAG</sequence>
<feature type="transmembrane region" description="Helical" evidence="7">
    <location>
        <begin position="215"/>
        <end position="232"/>
    </location>
</feature>
<dbReference type="InterPro" id="IPR031621">
    <property type="entry name" value="HisKA_7TM"/>
</dbReference>
<evidence type="ECO:0000256" key="5">
    <source>
        <dbReference type="ARBA" id="ARBA00022777"/>
    </source>
</evidence>
<feature type="transmembrane region" description="Helical" evidence="7">
    <location>
        <begin position="103"/>
        <end position="121"/>
    </location>
</feature>
<keyword evidence="6" id="KW-0902">Two-component regulatory system</keyword>
<dbReference type="EC" id="2.7.13.3" evidence="2"/>
<proteinExistence type="predicted"/>
<dbReference type="InterPro" id="IPR036097">
    <property type="entry name" value="HisK_dim/P_sf"/>
</dbReference>
<dbReference type="SMART" id="SM00387">
    <property type="entry name" value="HATPase_c"/>
    <property type="match status" value="1"/>
</dbReference>
<name>A0A844CUW4_9RHOB</name>
<keyword evidence="7" id="KW-0472">Membrane</keyword>
<keyword evidence="4" id="KW-0808">Transferase</keyword>
<dbReference type="InterPro" id="IPR005467">
    <property type="entry name" value="His_kinase_dom"/>
</dbReference>
<dbReference type="SUPFAM" id="SSF55874">
    <property type="entry name" value="ATPase domain of HSP90 chaperone/DNA topoisomerase II/histidine kinase"/>
    <property type="match status" value="1"/>
</dbReference>
<feature type="transmembrane region" description="Helical" evidence="7">
    <location>
        <begin position="40"/>
        <end position="58"/>
    </location>
</feature>
<gene>
    <name evidence="9" type="ORF">FDP25_05985</name>
</gene>
<keyword evidence="10" id="KW-1185">Reference proteome</keyword>
<evidence type="ECO:0000256" key="6">
    <source>
        <dbReference type="ARBA" id="ARBA00023012"/>
    </source>
</evidence>
<dbReference type="PRINTS" id="PR00344">
    <property type="entry name" value="BCTRLSENSOR"/>
</dbReference>
<dbReference type="InterPro" id="IPR036890">
    <property type="entry name" value="HATPase_C_sf"/>
</dbReference>
<dbReference type="Pfam" id="PF02518">
    <property type="entry name" value="HATPase_c"/>
    <property type="match status" value="1"/>
</dbReference>
<dbReference type="InterPro" id="IPR003594">
    <property type="entry name" value="HATPase_dom"/>
</dbReference>
<feature type="transmembrane region" description="Helical" evidence="7">
    <location>
        <begin position="12"/>
        <end position="31"/>
    </location>
</feature>
<evidence type="ECO:0000313" key="10">
    <source>
        <dbReference type="Proteomes" id="UP000564704"/>
    </source>
</evidence>
<feature type="transmembrane region" description="Helical" evidence="7">
    <location>
        <begin position="151"/>
        <end position="174"/>
    </location>
</feature>
<dbReference type="PANTHER" id="PTHR43711">
    <property type="entry name" value="TWO-COMPONENT HISTIDINE KINASE"/>
    <property type="match status" value="1"/>
</dbReference>
<dbReference type="PROSITE" id="PS50109">
    <property type="entry name" value="HIS_KIN"/>
    <property type="match status" value="1"/>
</dbReference>
<reference evidence="9 10" key="1">
    <citation type="submission" date="2019-05" db="EMBL/GenBank/DDBJ databases">
        <title>Roseovarius bejariae sp. nov., a moderately halophylic bacterium isolated from a saline soil in Rambla Salada (Murcia).</title>
        <authorList>
            <person name="Castro D.J."/>
            <person name="Gomez-Altuve A."/>
            <person name="Reina J.C."/>
            <person name="Rodriguez M."/>
            <person name="Sampedro I."/>
            <person name="Llamas I."/>
            <person name="Martinez-Checa F."/>
        </authorList>
    </citation>
    <scope>NUCLEOTIDE SEQUENCE [LARGE SCALE GENOMIC DNA]</scope>
    <source>
        <strain evidence="9 10">A21</strain>
    </source>
</reference>
<keyword evidence="7" id="KW-1133">Transmembrane helix</keyword>
<evidence type="ECO:0000256" key="4">
    <source>
        <dbReference type="ARBA" id="ARBA00022679"/>
    </source>
</evidence>
<comment type="catalytic activity">
    <reaction evidence="1">
        <text>ATP + protein L-histidine = ADP + protein N-phospho-L-histidine.</text>
        <dbReference type="EC" id="2.7.13.3"/>
    </reaction>
</comment>
<dbReference type="SMART" id="SM00388">
    <property type="entry name" value="HisKA"/>
    <property type="match status" value="1"/>
</dbReference>
<dbReference type="AlphaFoldDB" id="A0A844CUW4"/>
<comment type="caution">
    <text evidence="9">The sequence shown here is derived from an EMBL/GenBank/DDBJ whole genome shotgun (WGS) entry which is preliminary data.</text>
</comment>
<dbReference type="InterPro" id="IPR003661">
    <property type="entry name" value="HisK_dim/P_dom"/>
</dbReference>
<evidence type="ECO:0000256" key="3">
    <source>
        <dbReference type="ARBA" id="ARBA00022553"/>
    </source>
</evidence>
<dbReference type="EMBL" id="SZWE01000001">
    <property type="protein sequence ID" value="MRU14976.1"/>
    <property type="molecule type" value="Genomic_DNA"/>
</dbReference>
<dbReference type="Pfam" id="PF00512">
    <property type="entry name" value="HisKA"/>
    <property type="match status" value="1"/>
</dbReference>
<feature type="transmembrane region" description="Helical" evidence="7">
    <location>
        <begin position="186"/>
        <end position="209"/>
    </location>
</feature>
<keyword evidence="3" id="KW-0597">Phosphoprotein</keyword>
<dbReference type="PANTHER" id="PTHR43711:SF1">
    <property type="entry name" value="HISTIDINE KINASE 1"/>
    <property type="match status" value="1"/>
</dbReference>
<organism evidence="9 10">
    <name type="scientific">Roseovarius bejariae</name>
    <dbReference type="NCBI Taxonomy" id="2576383"/>
    <lineage>
        <taxon>Bacteria</taxon>
        <taxon>Pseudomonadati</taxon>
        <taxon>Pseudomonadota</taxon>
        <taxon>Alphaproteobacteria</taxon>
        <taxon>Rhodobacterales</taxon>
        <taxon>Roseobacteraceae</taxon>
        <taxon>Roseovarius</taxon>
    </lineage>
</organism>
<dbReference type="Pfam" id="PF16927">
    <property type="entry name" value="HisKA_7TM"/>
    <property type="match status" value="1"/>
</dbReference>
<dbReference type="OrthoDB" id="7179697at2"/>
<dbReference type="CDD" id="cd00082">
    <property type="entry name" value="HisKA"/>
    <property type="match status" value="1"/>
</dbReference>
<accession>A0A844CUW4</accession>
<dbReference type="Gene3D" id="1.10.287.130">
    <property type="match status" value="1"/>
</dbReference>
<feature type="domain" description="Histidine kinase" evidence="8">
    <location>
        <begin position="365"/>
        <end position="584"/>
    </location>
</feature>
<dbReference type="Gene3D" id="3.30.565.10">
    <property type="entry name" value="Histidine kinase-like ATPase, C-terminal domain"/>
    <property type="match status" value="1"/>
</dbReference>
<evidence type="ECO:0000256" key="7">
    <source>
        <dbReference type="SAM" id="Phobius"/>
    </source>
</evidence>
<dbReference type="InterPro" id="IPR004358">
    <property type="entry name" value="Sig_transdc_His_kin-like_C"/>
</dbReference>
<dbReference type="GO" id="GO:0000155">
    <property type="term" value="F:phosphorelay sensor kinase activity"/>
    <property type="evidence" value="ECO:0007669"/>
    <property type="project" value="InterPro"/>
</dbReference>
<dbReference type="Proteomes" id="UP000564704">
    <property type="component" value="Unassembled WGS sequence"/>
</dbReference>
<dbReference type="InterPro" id="IPR050736">
    <property type="entry name" value="Sensor_HK_Regulatory"/>
</dbReference>
<evidence type="ECO:0000259" key="8">
    <source>
        <dbReference type="PROSITE" id="PS50109"/>
    </source>
</evidence>
<evidence type="ECO:0000313" key="9">
    <source>
        <dbReference type="EMBL" id="MRU14976.1"/>
    </source>
</evidence>
<keyword evidence="7" id="KW-0812">Transmembrane</keyword>